<dbReference type="EMBL" id="RDOJ01000025">
    <property type="protein sequence ID" value="RLZ06540.1"/>
    <property type="molecule type" value="Genomic_DNA"/>
</dbReference>
<evidence type="ECO:0000313" key="1">
    <source>
        <dbReference type="EMBL" id="RLZ06540.1"/>
    </source>
</evidence>
<organism evidence="1 2">
    <name type="scientific">Faecalibacter macacae</name>
    <dbReference type="NCBI Taxonomy" id="1859289"/>
    <lineage>
        <taxon>Bacteria</taxon>
        <taxon>Pseudomonadati</taxon>
        <taxon>Bacteroidota</taxon>
        <taxon>Flavobacteriia</taxon>
        <taxon>Flavobacteriales</taxon>
        <taxon>Weeksellaceae</taxon>
        <taxon>Faecalibacter</taxon>
    </lineage>
</organism>
<keyword evidence="2" id="KW-1185">Reference proteome</keyword>
<sequence length="252" mass="29289">MKLNFFFLLFFIIGIFSKVYSQPRNDLKGIYQGNSKYTYNLLELLGNGKAIINNDIASEYFHENDSLFVFVDMNVSIYSIEKSKLKGLTKWQKNENLKLISKSEINDEIEFEPNQRADWLKRFYLNNSQLKLSKLMDNGLLPLHFEDINKNNKILCDEGFDLGCVQNFSYLTLQLLNQDYTTVNNNSSEFDELKTIAQRVIDLKNPDGYGLMYSYYVMKDQETKGEDFLEKGLSEGSQLCLKLSMDKLSLEP</sequence>
<name>A0A3L9M058_9FLAO</name>
<dbReference type="Proteomes" id="UP000275348">
    <property type="component" value="Unassembled WGS sequence"/>
</dbReference>
<dbReference type="OrthoDB" id="667778at2"/>
<proteinExistence type="predicted"/>
<protein>
    <submittedName>
        <fullName evidence="1">Uncharacterized protein</fullName>
    </submittedName>
</protein>
<dbReference type="RefSeq" id="WP_121935664.1">
    <property type="nucleotide sequence ID" value="NZ_RDOJ01000025.1"/>
</dbReference>
<comment type="caution">
    <text evidence="1">The sequence shown here is derived from an EMBL/GenBank/DDBJ whole genome shotgun (WGS) entry which is preliminary data.</text>
</comment>
<dbReference type="AlphaFoldDB" id="A0A3L9M058"/>
<accession>A0A3L9M058</accession>
<evidence type="ECO:0000313" key="2">
    <source>
        <dbReference type="Proteomes" id="UP000275348"/>
    </source>
</evidence>
<gene>
    <name evidence="1" type="ORF">EAH69_13095</name>
</gene>
<reference evidence="1 2" key="1">
    <citation type="submission" date="2018-10" db="EMBL/GenBank/DDBJ databases">
        <authorList>
            <person name="Chen X."/>
        </authorList>
    </citation>
    <scope>NUCLEOTIDE SEQUENCE [LARGE SCALE GENOMIC DNA]</scope>
    <source>
        <strain evidence="1 2">YIM 102668</strain>
    </source>
</reference>